<keyword evidence="2" id="KW-1185">Reference proteome</keyword>
<evidence type="ECO:0000313" key="1">
    <source>
        <dbReference type="EMBL" id="KAL3528275.1"/>
    </source>
</evidence>
<dbReference type="EMBL" id="JBJUIK010000004">
    <property type="protein sequence ID" value="KAL3528275.1"/>
    <property type="molecule type" value="Genomic_DNA"/>
</dbReference>
<gene>
    <name evidence="1" type="ORF">ACH5RR_007597</name>
</gene>
<dbReference type="Proteomes" id="UP001630127">
    <property type="component" value="Unassembled WGS sequence"/>
</dbReference>
<protein>
    <recommendedName>
        <fullName evidence="3">ZP domain-containing protein</fullName>
    </recommendedName>
</protein>
<evidence type="ECO:0008006" key="3">
    <source>
        <dbReference type="Google" id="ProtNLM"/>
    </source>
</evidence>
<comment type="caution">
    <text evidence="1">The sequence shown here is derived from an EMBL/GenBank/DDBJ whole genome shotgun (WGS) entry which is preliminary data.</text>
</comment>
<name>A0ABD3A8Z7_9GENT</name>
<proteinExistence type="predicted"/>
<accession>A0ABD3A8Z7</accession>
<evidence type="ECO:0000313" key="2">
    <source>
        <dbReference type="Proteomes" id="UP001630127"/>
    </source>
</evidence>
<organism evidence="1 2">
    <name type="scientific">Cinchona calisaya</name>
    <dbReference type="NCBI Taxonomy" id="153742"/>
    <lineage>
        <taxon>Eukaryota</taxon>
        <taxon>Viridiplantae</taxon>
        <taxon>Streptophyta</taxon>
        <taxon>Embryophyta</taxon>
        <taxon>Tracheophyta</taxon>
        <taxon>Spermatophyta</taxon>
        <taxon>Magnoliopsida</taxon>
        <taxon>eudicotyledons</taxon>
        <taxon>Gunneridae</taxon>
        <taxon>Pentapetalae</taxon>
        <taxon>asterids</taxon>
        <taxon>lamiids</taxon>
        <taxon>Gentianales</taxon>
        <taxon>Rubiaceae</taxon>
        <taxon>Cinchonoideae</taxon>
        <taxon>Cinchoneae</taxon>
        <taxon>Cinchona</taxon>
    </lineage>
</organism>
<sequence>MTPLNRQTEPICKNLLKLNAPPPSLCDIHCHHNHQSLLLYSHHHLHSSFSTTTTIVPPPTVQHPPSSSCTSTTTNLFLLLYSHLYNAPDLGCDDVCGIWRINDTDHSFSTQPFQIRYARRDVFLSMMVAFNLPLSKYEGSIHISCYIEV</sequence>
<dbReference type="AlphaFoldDB" id="A0ABD3A8Z7"/>
<reference evidence="1 2" key="1">
    <citation type="submission" date="2024-11" db="EMBL/GenBank/DDBJ databases">
        <title>A near-complete genome assembly of Cinchona calisaya.</title>
        <authorList>
            <person name="Lian D.C."/>
            <person name="Zhao X.W."/>
            <person name="Wei L."/>
        </authorList>
    </citation>
    <scope>NUCLEOTIDE SEQUENCE [LARGE SCALE GENOMIC DNA]</scope>
    <source>
        <tissue evidence="1">Nenye</tissue>
    </source>
</reference>